<feature type="compositionally biased region" description="Basic and acidic residues" evidence="1">
    <location>
        <begin position="93"/>
        <end position="102"/>
    </location>
</feature>
<feature type="compositionally biased region" description="Polar residues" evidence="1">
    <location>
        <begin position="175"/>
        <end position="198"/>
    </location>
</feature>
<proteinExistence type="predicted"/>
<comment type="caution">
    <text evidence="4">The sequence shown here is derived from an EMBL/GenBank/DDBJ whole genome shotgun (WGS) entry which is preliminary data.</text>
</comment>
<dbReference type="InterPro" id="IPR036020">
    <property type="entry name" value="WW_dom_sf"/>
</dbReference>
<evidence type="ECO:0000256" key="2">
    <source>
        <dbReference type="SAM" id="Phobius"/>
    </source>
</evidence>
<dbReference type="Proteomes" id="UP000023152">
    <property type="component" value="Unassembled WGS sequence"/>
</dbReference>
<feature type="region of interest" description="Disordered" evidence="1">
    <location>
        <begin position="69"/>
        <end position="104"/>
    </location>
</feature>
<dbReference type="CDD" id="cd00201">
    <property type="entry name" value="WW"/>
    <property type="match status" value="1"/>
</dbReference>
<evidence type="ECO:0000313" key="4">
    <source>
        <dbReference type="EMBL" id="ETO27477.1"/>
    </source>
</evidence>
<evidence type="ECO:0000313" key="5">
    <source>
        <dbReference type="Proteomes" id="UP000023152"/>
    </source>
</evidence>
<dbReference type="SUPFAM" id="SSF51045">
    <property type="entry name" value="WW domain"/>
    <property type="match status" value="1"/>
</dbReference>
<accession>X6NQ40</accession>
<feature type="transmembrane region" description="Helical" evidence="2">
    <location>
        <begin position="296"/>
        <end position="315"/>
    </location>
</feature>
<keyword evidence="2" id="KW-0812">Transmembrane</keyword>
<dbReference type="AlphaFoldDB" id="X6NQ40"/>
<keyword evidence="2" id="KW-0472">Membrane</keyword>
<keyword evidence="5" id="KW-1185">Reference proteome</keyword>
<dbReference type="Gene3D" id="2.20.70.10">
    <property type="match status" value="1"/>
</dbReference>
<dbReference type="PROSITE" id="PS50020">
    <property type="entry name" value="WW_DOMAIN_2"/>
    <property type="match status" value="1"/>
</dbReference>
<evidence type="ECO:0000256" key="1">
    <source>
        <dbReference type="SAM" id="MobiDB-lite"/>
    </source>
</evidence>
<protein>
    <submittedName>
        <fullName evidence="4">Laminin G, sub domain 2</fullName>
    </submittedName>
</protein>
<sequence>MYGMPMGVNFGMGMGGFGMNYPGSVPTPYQSVPIATPTATAATTTAATAPSTSASSVYKDDKPIAVDSSSLPLATTIPSNPSPSDRAVSSETDAGKAKDDANKNSTKAGLRIGEWQSYITREGNVYYYNLLTQTTTWNMPKEFEQSVATNTVNTVPSPHVDVHANANGVVMPSDNALSNPTTLTQSNRTEGGETQSNESQVLIETQSNVGVLTNTDANANVNVNVNVNANTSTSTSTNADATADIDIDIDADAKLNIQNEDETKRQSEHKAVPVVVVVEDLHLKNSVRVPLDTNTTLHNVPNGTFFFIFIFFYFVKKKSVIMRIIKHYKICEKQ</sequence>
<dbReference type="PROSITE" id="PS01159">
    <property type="entry name" value="WW_DOMAIN_1"/>
    <property type="match status" value="1"/>
</dbReference>
<dbReference type="InterPro" id="IPR001202">
    <property type="entry name" value="WW_dom"/>
</dbReference>
<dbReference type="EMBL" id="ASPP01007232">
    <property type="protein sequence ID" value="ETO27477.1"/>
    <property type="molecule type" value="Genomic_DNA"/>
</dbReference>
<keyword evidence="2" id="KW-1133">Transmembrane helix</keyword>
<dbReference type="OrthoDB" id="2020426at2759"/>
<gene>
    <name evidence="4" type="ORF">RFI_09654</name>
</gene>
<reference evidence="4 5" key="1">
    <citation type="journal article" date="2013" name="Curr. Biol.">
        <title>The Genome of the Foraminiferan Reticulomyxa filosa.</title>
        <authorList>
            <person name="Glockner G."/>
            <person name="Hulsmann N."/>
            <person name="Schleicher M."/>
            <person name="Noegel A.A."/>
            <person name="Eichinger L."/>
            <person name="Gallinger C."/>
            <person name="Pawlowski J."/>
            <person name="Sierra R."/>
            <person name="Euteneuer U."/>
            <person name="Pillet L."/>
            <person name="Moustafa A."/>
            <person name="Platzer M."/>
            <person name="Groth M."/>
            <person name="Szafranski K."/>
            <person name="Schliwa M."/>
        </authorList>
    </citation>
    <scope>NUCLEOTIDE SEQUENCE [LARGE SCALE GENOMIC DNA]</scope>
</reference>
<evidence type="ECO:0000259" key="3">
    <source>
        <dbReference type="PROSITE" id="PS50020"/>
    </source>
</evidence>
<organism evidence="4 5">
    <name type="scientific">Reticulomyxa filosa</name>
    <dbReference type="NCBI Taxonomy" id="46433"/>
    <lineage>
        <taxon>Eukaryota</taxon>
        <taxon>Sar</taxon>
        <taxon>Rhizaria</taxon>
        <taxon>Retaria</taxon>
        <taxon>Foraminifera</taxon>
        <taxon>Monothalamids</taxon>
        <taxon>Reticulomyxidae</taxon>
        <taxon>Reticulomyxa</taxon>
    </lineage>
</organism>
<feature type="domain" description="WW" evidence="3">
    <location>
        <begin position="115"/>
        <end position="142"/>
    </location>
</feature>
<dbReference type="Pfam" id="PF00397">
    <property type="entry name" value="WW"/>
    <property type="match status" value="1"/>
</dbReference>
<feature type="compositionally biased region" description="Polar residues" evidence="1">
    <location>
        <begin position="69"/>
        <end position="92"/>
    </location>
</feature>
<name>X6NQ40_RETFI</name>
<feature type="region of interest" description="Disordered" evidence="1">
    <location>
        <begin position="171"/>
        <end position="198"/>
    </location>
</feature>